<evidence type="ECO:0000313" key="2">
    <source>
        <dbReference type="Proteomes" id="UP000729402"/>
    </source>
</evidence>
<dbReference type="Proteomes" id="UP000729402">
    <property type="component" value="Unassembled WGS sequence"/>
</dbReference>
<sequence length="68" mass="7749">MDQGLRCSRRRLELRFWGFWVLASVAKVGGGGLELGGRRVAVYYEVSPGEVRRLLPESELFLLRGRVQ</sequence>
<organism evidence="1 2">
    <name type="scientific">Zizania palustris</name>
    <name type="common">Northern wild rice</name>
    <dbReference type="NCBI Taxonomy" id="103762"/>
    <lineage>
        <taxon>Eukaryota</taxon>
        <taxon>Viridiplantae</taxon>
        <taxon>Streptophyta</taxon>
        <taxon>Embryophyta</taxon>
        <taxon>Tracheophyta</taxon>
        <taxon>Spermatophyta</taxon>
        <taxon>Magnoliopsida</taxon>
        <taxon>Liliopsida</taxon>
        <taxon>Poales</taxon>
        <taxon>Poaceae</taxon>
        <taxon>BOP clade</taxon>
        <taxon>Oryzoideae</taxon>
        <taxon>Oryzeae</taxon>
        <taxon>Zizaniinae</taxon>
        <taxon>Zizania</taxon>
    </lineage>
</organism>
<proteinExistence type="predicted"/>
<name>A0A8J5T0R2_ZIZPA</name>
<comment type="caution">
    <text evidence="1">The sequence shown here is derived from an EMBL/GenBank/DDBJ whole genome shotgun (WGS) entry which is preliminary data.</text>
</comment>
<reference evidence="1" key="1">
    <citation type="journal article" date="2021" name="bioRxiv">
        <title>Whole Genome Assembly and Annotation of Northern Wild Rice, Zizania palustris L., Supports a Whole Genome Duplication in the Zizania Genus.</title>
        <authorList>
            <person name="Haas M."/>
            <person name="Kono T."/>
            <person name="Macchietto M."/>
            <person name="Millas R."/>
            <person name="McGilp L."/>
            <person name="Shao M."/>
            <person name="Duquette J."/>
            <person name="Hirsch C.N."/>
            <person name="Kimball J."/>
        </authorList>
    </citation>
    <scope>NUCLEOTIDE SEQUENCE</scope>
    <source>
        <tissue evidence="1">Fresh leaf tissue</tissue>
    </source>
</reference>
<dbReference type="AlphaFoldDB" id="A0A8J5T0R2"/>
<evidence type="ECO:0000313" key="1">
    <source>
        <dbReference type="EMBL" id="KAG8075869.1"/>
    </source>
</evidence>
<gene>
    <name evidence="1" type="ORF">GUJ93_ZPchr0006g45304</name>
</gene>
<reference evidence="1" key="2">
    <citation type="submission" date="2021-02" db="EMBL/GenBank/DDBJ databases">
        <authorList>
            <person name="Kimball J.A."/>
            <person name="Haas M.W."/>
            <person name="Macchietto M."/>
            <person name="Kono T."/>
            <person name="Duquette J."/>
            <person name="Shao M."/>
        </authorList>
    </citation>
    <scope>NUCLEOTIDE SEQUENCE</scope>
    <source>
        <tissue evidence="1">Fresh leaf tissue</tissue>
    </source>
</reference>
<protein>
    <submittedName>
        <fullName evidence="1">Uncharacterized protein</fullName>
    </submittedName>
</protein>
<dbReference type="EMBL" id="JAAALK010000283">
    <property type="protein sequence ID" value="KAG8075869.1"/>
    <property type="molecule type" value="Genomic_DNA"/>
</dbReference>
<accession>A0A8J5T0R2</accession>
<keyword evidence="2" id="KW-1185">Reference proteome</keyword>